<organism evidence="1 2">
    <name type="scientific">Smallanthus sonchifolius</name>
    <dbReference type="NCBI Taxonomy" id="185202"/>
    <lineage>
        <taxon>Eukaryota</taxon>
        <taxon>Viridiplantae</taxon>
        <taxon>Streptophyta</taxon>
        <taxon>Embryophyta</taxon>
        <taxon>Tracheophyta</taxon>
        <taxon>Spermatophyta</taxon>
        <taxon>Magnoliopsida</taxon>
        <taxon>eudicotyledons</taxon>
        <taxon>Gunneridae</taxon>
        <taxon>Pentapetalae</taxon>
        <taxon>asterids</taxon>
        <taxon>campanulids</taxon>
        <taxon>Asterales</taxon>
        <taxon>Asteraceae</taxon>
        <taxon>Asteroideae</taxon>
        <taxon>Heliantheae alliance</taxon>
        <taxon>Millerieae</taxon>
        <taxon>Smallanthus</taxon>
    </lineage>
</organism>
<accession>A0ACB8YMF7</accession>
<protein>
    <submittedName>
        <fullName evidence="1">Uncharacterized protein</fullName>
    </submittedName>
</protein>
<dbReference type="Proteomes" id="UP001056120">
    <property type="component" value="Linkage Group LG27"/>
</dbReference>
<keyword evidence="2" id="KW-1185">Reference proteome</keyword>
<comment type="caution">
    <text evidence="1">The sequence shown here is derived from an EMBL/GenBank/DDBJ whole genome shotgun (WGS) entry which is preliminary data.</text>
</comment>
<evidence type="ECO:0000313" key="1">
    <source>
        <dbReference type="EMBL" id="KAI3686902.1"/>
    </source>
</evidence>
<gene>
    <name evidence="1" type="ORF">L1987_80592</name>
</gene>
<sequence length="76" mass="8913">MDEFRVLLHHLRRPAHIASAHPSSEYRRCTRSRFQQSLITFSSTIWLPSNTTKIPDIDNLCSMQDFVEPISERDII</sequence>
<reference evidence="2" key="1">
    <citation type="journal article" date="2022" name="Mol. Ecol. Resour.">
        <title>The genomes of chicory, endive, great burdock and yacon provide insights into Asteraceae palaeo-polyploidization history and plant inulin production.</title>
        <authorList>
            <person name="Fan W."/>
            <person name="Wang S."/>
            <person name="Wang H."/>
            <person name="Wang A."/>
            <person name="Jiang F."/>
            <person name="Liu H."/>
            <person name="Zhao H."/>
            <person name="Xu D."/>
            <person name="Zhang Y."/>
        </authorList>
    </citation>
    <scope>NUCLEOTIDE SEQUENCE [LARGE SCALE GENOMIC DNA]</scope>
    <source>
        <strain evidence="2">cv. Yunnan</strain>
    </source>
</reference>
<name>A0ACB8YMF7_9ASTR</name>
<proteinExistence type="predicted"/>
<dbReference type="EMBL" id="CM042044">
    <property type="protein sequence ID" value="KAI3686902.1"/>
    <property type="molecule type" value="Genomic_DNA"/>
</dbReference>
<evidence type="ECO:0000313" key="2">
    <source>
        <dbReference type="Proteomes" id="UP001056120"/>
    </source>
</evidence>
<reference evidence="1 2" key="2">
    <citation type="journal article" date="2022" name="Mol. Ecol. Resour.">
        <title>The genomes of chicory, endive, great burdock and yacon provide insights into Asteraceae paleo-polyploidization history and plant inulin production.</title>
        <authorList>
            <person name="Fan W."/>
            <person name="Wang S."/>
            <person name="Wang H."/>
            <person name="Wang A."/>
            <person name="Jiang F."/>
            <person name="Liu H."/>
            <person name="Zhao H."/>
            <person name="Xu D."/>
            <person name="Zhang Y."/>
        </authorList>
    </citation>
    <scope>NUCLEOTIDE SEQUENCE [LARGE SCALE GENOMIC DNA]</scope>
    <source>
        <strain evidence="2">cv. Yunnan</strain>
        <tissue evidence="1">Leaves</tissue>
    </source>
</reference>